<dbReference type="EMBL" id="CAXAMN010023506">
    <property type="protein sequence ID" value="CAK9078141.1"/>
    <property type="molecule type" value="Genomic_DNA"/>
</dbReference>
<accession>A0ABP0PRH1</accession>
<evidence type="ECO:0000313" key="1">
    <source>
        <dbReference type="EMBL" id="CAK9078141.1"/>
    </source>
</evidence>
<gene>
    <name evidence="1" type="ORF">CCMP2556_LOCUS38505</name>
</gene>
<sequence length="200" mass="21785">MASLEDFIQQLSAEHPEDAEDLQEALELLQRQKIHSLTRLAKLTDAQWQRLNLALGIEALLREAAEAQLAGKAPVRLLSGLGRWGRMPWGEVPALTRMDCPSPRSVSAHRHDAWVDGPASRGKGHLSWPIGRPDLGGVPPIFGGGLLGVGVWCLVVRKARKVKVSCAMLCLSCFFRWVDPSGPGIEVESSEGAALRRTSL</sequence>
<organism evidence="1 2">
    <name type="scientific">Durusdinium trenchii</name>
    <dbReference type="NCBI Taxonomy" id="1381693"/>
    <lineage>
        <taxon>Eukaryota</taxon>
        <taxon>Sar</taxon>
        <taxon>Alveolata</taxon>
        <taxon>Dinophyceae</taxon>
        <taxon>Suessiales</taxon>
        <taxon>Symbiodiniaceae</taxon>
        <taxon>Durusdinium</taxon>
    </lineage>
</organism>
<dbReference type="Proteomes" id="UP001642484">
    <property type="component" value="Unassembled WGS sequence"/>
</dbReference>
<evidence type="ECO:0000313" key="2">
    <source>
        <dbReference type="Proteomes" id="UP001642484"/>
    </source>
</evidence>
<keyword evidence="2" id="KW-1185">Reference proteome</keyword>
<reference evidence="1 2" key="1">
    <citation type="submission" date="2024-02" db="EMBL/GenBank/DDBJ databases">
        <authorList>
            <person name="Chen Y."/>
            <person name="Shah S."/>
            <person name="Dougan E. K."/>
            <person name="Thang M."/>
            <person name="Chan C."/>
        </authorList>
    </citation>
    <scope>NUCLEOTIDE SEQUENCE [LARGE SCALE GENOMIC DNA]</scope>
</reference>
<proteinExistence type="predicted"/>
<name>A0ABP0PRH1_9DINO</name>
<protein>
    <submittedName>
        <fullName evidence="1">Uncharacterized protein</fullName>
    </submittedName>
</protein>
<comment type="caution">
    <text evidence="1">The sequence shown here is derived from an EMBL/GenBank/DDBJ whole genome shotgun (WGS) entry which is preliminary data.</text>
</comment>